<dbReference type="Proteomes" id="UP000192520">
    <property type="component" value="Unassembled WGS sequence"/>
</dbReference>
<dbReference type="NCBIfam" id="TIGR00964">
    <property type="entry name" value="secE_bact"/>
    <property type="match status" value="1"/>
</dbReference>
<dbReference type="PROSITE" id="PS01067">
    <property type="entry name" value="SECE_SEC61G"/>
    <property type="match status" value="1"/>
</dbReference>
<dbReference type="GO" id="GO:0006605">
    <property type="term" value="P:protein targeting"/>
    <property type="evidence" value="ECO:0007669"/>
    <property type="project" value="UniProtKB-UniRule"/>
</dbReference>
<keyword evidence="5 9" id="KW-0653">Protein transport</keyword>
<comment type="caution">
    <text evidence="10">The sequence shown here is derived from an EMBL/GenBank/DDBJ whole genome shotgun (WGS) entry which is preliminary data.</text>
</comment>
<dbReference type="PANTHER" id="PTHR33910:SF1">
    <property type="entry name" value="PROTEIN TRANSLOCASE SUBUNIT SECE"/>
    <property type="match status" value="1"/>
</dbReference>
<dbReference type="GO" id="GO:0005886">
    <property type="term" value="C:plasma membrane"/>
    <property type="evidence" value="ECO:0007669"/>
    <property type="project" value="UniProtKB-SubCell"/>
</dbReference>
<keyword evidence="2 9" id="KW-0813">Transport</keyword>
<sequence>MRTIWGKVVVFLKQVKAELKRVKWPTSKEVRRLTLLVVITMIILGLYIGIIDVILTKLIEWGIR</sequence>
<evidence type="ECO:0000256" key="1">
    <source>
        <dbReference type="ARBA" id="ARBA00004370"/>
    </source>
</evidence>
<evidence type="ECO:0000313" key="11">
    <source>
        <dbReference type="Proteomes" id="UP000192520"/>
    </source>
</evidence>
<accession>A0A1W9NXN8</accession>
<proteinExistence type="inferred from homology"/>
<reference evidence="11" key="1">
    <citation type="submission" date="2017-03" db="EMBL/GenBank/DDBJ databases">
        <title>Novel pathways for hydrocarbon cycling and metabolic interdependencies in hydrothermal sediment communities.</title>
        <authorList>
            <person name="Dombrowski N."/>
            <person name="Seitz K."/>
            <person name="Teske A."/>
            <person name="Baker B."/>
        </authorList>
    </citation>
    <scope>NUCLEOTIDE SEQUENCE [LARGE SCALE GENOMIC DNA]</scope>
</reference>
<evidence type="ECO:0000256" key="4">
    <source>
        <dbReference type="ARBA" id="ARBA00022692"/>
    </source>
</evidence>
<dbReference type="EMBL" id="MZGJ01000015">
    <property type="protein sequence ID" value="OQX50888.1"/>
    <property type="molecule type" value="Genomic_DNA"/>
</dbReference>
<dbReference type="PANTHER" id="PTHR33910">
    <property type="entry name" value="PROTEIN TRANSLOCASE SUBUNIT SECE"/>
    <property type="match status" value="1"/>
</dbReference>
<keyword evidence="8 9" id="KW-0472">Membrane</keyword>
<dbReference type="Pfam" id="PF00584">
    <property type="entry name" value="SecE"/>
    <property type="match status" value="1"/>
</dbReference>
<evidence type="ECO:0000256" key="7">
    <source>
        <dbReference type="ARBA" id="ARBA00023010"/>
    </source>
</evidence>
<organism evidence="10 11">
    <name type="scientific">candidate division CPR3 bacterium 4484_211</name>
    <dbReference type="NCBI Taxonomy" id="1968527"/>
    <lineage>
        <taxon>Bacteria</taxon>
        <taxon>Bacteria division CPR3</taxon>
    </lineage>
</organism>
<evidence type="ECO:0000256" key="5">
    <source>
        <dbReference type="ARBA" id="ARBA00022927"/>
    </source>
</evidence>
<dbReference type="GO" id="GO:0009306">
    <property type="term" value="P:protein secretion"/>
    <property type="evidence" value="ECO:0007669"/>
    <property type="project" value="UniProtKB-UniRule"/>
</dbReference>
<evidence type="ECO:0000256" key="9">
    <source>
        <dbReference type="HAMAP-Rule" id="MF_00422"/>
    </source>
</evidence>
<comment type="function">
    <text evidence="9">Essential subunit of the Sec protein translocation channel SecYEG. Clamps together the 2 halves of SecY. May contact the channel plug during translocation.</text>
</comment>
<protein>
    <recommendedName>
        <fullName evidence="9">Protein translocase subunit SecE</fullName>
    </recommendedName>
</protein>
<keyword evidence="4 9" id="KW-0812">Transmembrane</keyword>
<comment type="similarity">
    <text evidence="9">Belongs to the SecE/SEC61-gamma family.</text>
</comment>
<dbReference type="Gene3D" id="1.20.5.1030">
    <property type="entry name" value="Preprotein translocase secy subunit"/>
    <property type="match status" value="1"/>
</dbReference>
<name>A0A1W9NXN8_UNCC3</name>
<dbReference type="InterPro" id="IPR001901">
    <property type="entry name" value="Translocase_SecE/Sec61-g"/>
</dbReference>
<evidence type="ECO:0000313" key="10">
    <source>
        <dbReference type="EMBL" id="OQX50888.1"/>
    </source>
</evidence>
<dbReference type="GO" id="GO:0065002">
    <property type="term" value="P:intracellular protein transmembrane transport"/>
    <property type="evidence" value="ECO:0007669"/>
    <property type="project" value="UniProtKB-UniRule"/>
</dbReference>
<dbReference type="HAMAP" id="MF_00422">
    <property type="entry name" value="SecE"/>
    <property type="match status" value="1"/>
</dbReference>
<dbReference type="InterPro" id="IPR005807">
    <property type="entry name" value="SecE_bac"/>
</dbReference>
<evidence type="ECO:0000256" key="6">
    <source>
        <dbReference type="ARBA" id="ARBA00022989"/>
    </source>
</evidence>
<dbReference type="GO" id="GO:0008320">
    <property type="term" value="F:protein transmembrane transporter activity"/>
    <property type="evidence" value="ECO:0007669"/>
    <property type="project" value="UniProtKB-UniRule"/>
</dbReference>
<keyword evidence="6 9" id="KW-1133">Transmembrane helix</keyword>
<dbReference type="InterPro" id="IPR038379">
    <property type="entry name" value="SecE_sf"/>
</dbReference>
<comment type="subcellular location">
    <subcellularLocation>
        <location evidence="9">Cell membrane</location>
        <topology evidence="9">Single-pass membrane protein</topology>
    </subcellularLocation>
    <subcellularLocation>
        <location evidence="1">Membrane</location>
    </subcellularLocation>
</comment>
<keyword evidence="7 9" id="KW-0811">Translocation</keyword>
<keyword evidence="3 9" id="KW-1003">Cell membrane</keyword>
<evidence type="ECO:0000256" key="2">
    <source>
        <dbReference type="ARBA" id="ARBA00022448"/>
    </source>
</evidence>
<dbReference type="AlphaFoldDB" id="A0A1W9NXN8"/>
<comment type="subunit">
    <text evidence="9">Component of the Sec protein translocase complex. Heterotrimer consisting of SecY, SecE and SecG subunits. The heterotrimers can form oligomers, although 1 heterotrimer is thought to be able to translocate proteins. Interacts with the ribosome. Interacts with SecDF, and other proteins may be involved. Interacts with SecA.</text>
</comment>
<dbReference type="GO" id="GO:0043952">
    <property type="term" value="P:protein transport by the Sec complex"/>
    <property type="evidence" value="ECO:0007669"/>
    <property type="project" value="UniProtKB-UniRule"/>
</dbReference>
<feature type="transmembrane region" description="Helical" evidence="9">
    <location>
        <begin position="33"/>
        <end position="55"/>
    </location>
</feature>
<gene>
    <name evidence="9" type="primary">secE</name>
    <name evidence="10" type="ORF">B5M47_02745</name>
</gene>
<evidence type="ECO:0000256" key="3">
    <source>
        <dbReference type="ARBA" id="ARBA00022475"/>
    </source>
</evidence>
<evidence type="ECO:0000256" key="8">
    <source>
        <dbReference type="ARBA" id="ARBA00023136"/>
    </source>
</evidence>
<dbReference type="STRING" id="1968527.B5M47_02745"/>